<proteinExistence type="predicted"/>
<comment type="caution">
    <text evidence="1">The sequence shown here is derived from an EMBL/GenBank/DDBJ whole genome shotgun (WGS) entry which is preliminary data.</text>
</comment>
<gene>
    <name evidence="1" type="ORF">TNIN_381581</name>
</gene>
<reference evidence="1" key="1">
    <citation type="submission" date="2020-08" db="EMBL/GenBank/DDBJ databases">
        <title>Multicomponent nature underlies the extraordinary mechanical properties of spider dragline silk.</title>
        <authorList>
            <person name="Kono N."/>
            <person name="Nakamura H."/>
            <person name="Mori M."/>
            <person name="Yoshida Y."/>
            <person name="Ohtoshi R."/>
            <person name="Malay A.D."/>
            <person name="Moran D.A.P."/>
            <person name="Tomita M."/>
            <person name="Numata K."/>
            <person name="Arakawa K."/>
        </authorList>
    </citation>
    <scope>NUCLEOTIDE SEQUENCE</scope>
</reference>
<dbReference type="EMBL" id="BMAV01023411">
    <property type="protein sequence ID" value="GFY79122.1"/>
    <property type="molecule type" value="Genomic_DNA"/>
</dbReference>
<organism evidence="1 2">
    <name type="scientific">Trichonephila inaurata madagascariensis</name>
    <dbReference type="NCBI Taxonomy" id="2747483"/>
    <lineage>
        <taxon>Eukaryota</taxon>
        <taxon>Metazoa</taxon>
        <taxon>Ecdysozoa</taxon>
        <taxon>Arthropoda</taxon>
        <taxon>Chelicerata</taxon>
        <taxon>Arachnida</taxon>
        <taxon>Araneae</taxon>
        <taxon>Araneomorphae</taxon>
        <taxon>Entelegynae</taxon>
        <taxon>Araneoidea</taxon>
        <taxon>Nephilidae</taxon>
        <taxon>Trichonephila</taxon>
        <taxon>Trichonephila inaurata</taxon>
    </lineage>
</organism>
<protein>
    <submittedName>
        <fullName evidence="1">Uncharacterized protein</fullName>
    </submittedName>
</protein>
<evidence type="ECO:0000313" key="2">
    <source>
        <dbReference type="Proteomes" id="UP000886998"/>
    </source>
</evidence>
<evidence type="ECO:0000313" key="1">
    <source>
        <dbReference type="EMBL" id="GFY79122.1"/>
    </source>
</evidence>
<dbReference type="Proteomes" id="UP000886998">
    <property type="component" value="Unassembled WGS sequence"/>
</dbReference>
<keyword evidence="2" id="KW-1185">Reference proteome</keyword>
<dbReference type="OrthoDB" id="10455352at2759"/>
<dbReference type="AlphaFoldDB" id="A0A8X6YWD7"/>
<sequence length="75" mass="8300">MKSNDCLSIRGVPLATRMGRMGRESIKSDPISGWPNSSCCVRSMSPWIPLPKIQLMGRCNRPPLQLEPLAVIACF</sequence>
<accession>A0A8X6YWD7</accession>
<name>A0A8X6YWD7_9ARAC</name>